<comment type="similarity">
    <text evidence="2 12">Belongs to the class-I aminoacyl-tRNA synthetase family.</text>
</comment>
<evidence type="ECO:0000256" key="10">
    <source>
        <dbReference type="ARBA" id="ARBA00023146"/>
    </source>
</evidence>
<dbReference type="InterPro" id="IPR002305">
    <property type="entry name" value="aa-tRNA-synth_Ic"/>
</dbReference>
<gene>
    <name evidence="14" type="ORF">VFPPC_13365</name>
</gene>
<dbReference type="Gene3D" id="1.10.240.10">
    <property type="entry name" value="Tyrosyl-Transfer RNA Synthetase"/>
    <property type="match status" value="1"/>
</dbReference>
<dbReference type="GO" id="GO:0005524">
    <property type="term" value="F:ATP binding"/>
    <property type="evidence" value="ECO:0007669"/>
    <property type="project" value="UniProtKB-KW"/>
</dbReference>
<dbReference type="PANTHER" id="PTHR10055">
    <property type="entry name" value="TRYPTOPHANYL-TRNA SYNTHETASE"/>
    <property type="match status" value="1"/>
</dbReference>
<dbReference type="Gene3D" id="3.40.50.620">
    <property type="entry name" value="HUPs"/>
    <property type="match status" value="1"/>
</dbReference>
<dbReference type="OrthoDB" id="10261385at2759"/>
<keyword evidence="10 12" id="KW-0030">Aminoacyl-tRNA synthetase</keyword>
<evidence type="ECO:0000256" key="4">
    <source>
        <dbReference type="ARBA" id="ARBA00013782"/>
    </source>
</evidence>
<sequence>MAAAHEPVDQVPADGAASPEAKSSKQDINPWSVSGEVGEDGKVKAIDYNKLISEFGTNKIDEVLLQRWEKVTGSKPHRFMRRGIFFSHRDLNLILDRYEKNEPFFLYTGRGPSSDSMHIGHTQVFDFVKWLQETLDVPLIIMLTDDEKYLFSEKRTVEEVMGYTRTNAMDIIAAGFDPKKTFIFSDFEYVGGAFYKNIVRFSKRVTYNTAKAIFGFDGSSNIGKIHFASIQGATSFASSFPHIFGNDEKKTSSIPCLIPCAIDQDPYFRLTRDAAQGLKFAKPALIHMRFLDALQGPGSKMSASDDNSAIFLSDTAKQIKNKINKYAFSGGRETLEEHREKGGNADVDVAYQYLTFFMEDDAELKRLKEEYGSGKLLTGELKAICIEYLQKYVAVFQDRRSKVTDAVVDEFMSVRPLEWKGNPRVPRPDLVVPVTKAADGTKSAGDAAGTGELSKNAQKKVLKEQQLAAKKAEKERAKAAAAAAAAAGEGGA</sequence>
<keyword evidence="5" id="KW-0963">Cytoplasm</keyword>
<dbReference type="STRING" id="1380566.A0A179FZT4"/>
<dbReference type="PRINTS" id="PR01039">
    <property type="entry name" value="TRNASYNTHTRP"/>
</dbReference>
<evidence type="ECO:0000256" key="3">
    <source>
        <dbReference type="ARBA" id="ARBA00013161"/>
    </source>
</evidence>
<feature type="region of interest" description="Disordered" evidence="13">
    <location>
        <begin position="1"/>
        <end position="35"/>
    </location>
</feature>
<dbReference type="PANTHER" id="PTHR10055:SF1">
    <property type="entry name" value="TRYPTOPHAN--TRNA LIGASE, CYTOPLASMIC"/>
    <property type="match status" value="1"/>
</dbReference>
<protein>
    <recommendedName>
        <fullName evidence="4">Tryptophan--tRNA ligase, cytoplasmic</fullName>
        <ecNumber evidence="3">6.1.1.2</ecNumber>
    </recommendedName>
    <alternativeName>
        <fullName evidence="11">Tryptophanyl-tRNA synthetase</fullName>
    </alternativeName>
</protein>
<dbReference type="InterPro" id="IPR001412">
    <property type="entry name" value="aa-tRNA-synth_I_CS"/>
</dbReference>
<evidence type="ECO:0000256" key="7">
    <source>
        <dbReference type="ARBA" id="ARBA00022741"/>
    </source>
</evidence>
<dbReference type="GO" id="GO:0006436">
    <property type="term" value="P:tryptophanyl-tRNA aminoacylation"/>
    <property type="evidence" value="ECO:0007669"/>
    <property type="project" value="InterPro"/>
</dbReference>
<dbReference type="GO" id="GO:0004830">
    <property type="term" value="F:tryptophan-tRNA ligase activity"/>
    <property type="evidence" value="ECO:0007669"/>
    <property type="project" value="UniProtKB-EC"/>
</dbReference>
<evidence type="ECO:0000256" key="5">
    <source>
        <dbReference type="ARBA" id="ARBA00022490"/>
    </source>
</evidence>
<dbReference type="SUPFAM" id="SSF52374">
    <property type="entry name" value="Nucleotidylyl transferase"/>
    <property type="match status" value="1"/>
</dbReference>
<dbReference type="KEGG" id="pchm:VFPPC_13365"/>
<keyword evidence="6 12" id="KW-0436">Ligase</keyword>
<dbReference type="InterPro" id="IPR002306">
    <property type="entry name" value="Trp-tRNA-ligase"/>
</dbReference>
<reference evidence="14 15" key="1">
    <citation type="journal article" date="2016" name="PLoS Pathog.">
        <title>Biosynthesis of antibiotic leucinostatins in bio-control fungus Purpureocillium lilacinum and their inhibition on phytophthora revealed by genome mining.</title>
        <authorList>
            <person name="Wang G."/>
            <person name="Liu Z."/>
            <person name="Lin R."/>
            <person name="Li E."/>
            <person name="Mao Z."/>
            <person name="Ling J."/>
            <person name="Yang Y."/>
            <person name="Yin W.B."/>
            <person name="Xie B."/>
        </authorList>
    </citation>
    <scope>NUCLEOTIDE SEQUENCE [LARGE SCALE GENOMIC DNA]</scope>
    <source>
        <strain evidence="14">170</strain>
    </source>
</reference>
<dbReference type="EMBL" id="LSBJ02000002">
    <property type="protein sequence ID" value="OAQ70489.1"/>
    <property type="molecule type" value="Genomic_DNA"/>
</dbReference>
<evidence type="ECO:0000256" key="9">
    <source>
        <dbReference type="ARBA" id="ARBA00022917"/>
    </source>
</evidence>
<evidence type="ECO:0000313" key="15">
    <source>
        <dbReference type="Proteomes" id="UP000078397"/>
    </source>
</evidence>
<evidence type="ECO:0000256" key="8">
    <source>
        <dbReference type="ARBA" id="ARBA00022840"/>
    </source>
</evidence>
<accession>A0A179FZT4</accession>
<evidence type="ECO:0000256" key="6">
    <source>
        <dbReference type="ARBA" id="ARBA00022598"/>
    </source>
</evidence>
<evidence type="ECO:0000256" key="11">
    <source>
        <dbReference type="ARBA" id="ARBA00030268"/>
    </source>
</evidence>
<dbReference type="Pfam" id="PF00579">
    <property type="entry name" value="tRNA-synt_1b"/>
    <property type="match status" value="1"/>
</dbReference>
<evidence type="ECO:0000256" key="1">
    <source>
        <dbReference type="ARBA" id="ARBA00004496"/>
    </source>
</evidence>
<dbReference type="GeneID" id="28855136"/>
<proteinExistence type="inferred from homology"/>
<organism evidence="14 15">
    <name type="scientific">Pochonia chlamydosporia 170</name>
    <dbReference type="NCBI Taxonomy" id="1380566"/>
    <lineage>
        <taxon>Eukaryota</taxon>
        <taxon>Fungi</taxon>
        <taxon>Dikarya</taxon>
        <taxon>Ascomycota</taxon>
        <taxon>Pezizomycotina</taxon>
        <taxon>Sordariomycetes</taxon>
        <taxon>Hypocreomycetidae</taxon>
        <taxon>Hypocreales</taxon>
        <taxon>Clavicipitaceae</taxon>
        <taxon>Pochonia</taxon>
    </lineage>
</organism>
<comment type="caution">
    <text evidence="14">The sequence shown here is derived from an EMBL/GenBank/DDBJ whole genome shotgun (WGS) entry which is preliminary data.</text>
</comment>
<dbReference type="GO" id="GO:1990825">
    <property type="term" value="F:sequence-specific mRNA binding"/>
    <property type="evidence" value="ECO:0007669"/>
    <property type="project" value="EnsemblFungi"/>
</dbReference>
<evidence type="ECO:0000256" key="12">
    <source>
        <dbReference type="RuleBase" id="RU363036"/>
    </source>
</evidence>
<keyword evidence="9 12" id="KW-0648">Protein biosynthesis</keyword>
<dbReference type="FunFam" id="3.40.50.620:FF:000033">
    <property type="entry name" value="tryptophan--tRNA ligase, cytoplasmic"/>
    <property type="match status" value="1"/>
</dbReference>
<dbReference type="GO" id="GO:0005737">
    <property type="term" value="C:cytoplasm"/>
    <property type="evidence" value="ECO:0007669"/>
    <property type="project" value="UniProtKB-SubCell"/>
</dbReference>
<dbReference type="CDD" id="cd00806">
    <property type="entry name" value="TrpRS_core"/>
    <property type="match status" value="1"/>
</dbReference>
<keyword evidence="8 12" id="KW-0067">ATP-binding</keyword>
<comment type="subcellular location">
    <subcellularLocation>
        <location evidence="1">Cytoplasm</location>
    </subcellularLocation>
</comment>
<keyword evidence="7 12" id="KW-0547">Nucleotide-binding</keyword>
<dbReference type="EC" id="6.1.1.2" evidence="3"/>
<name>A0A179FZT4_METCM</name>
<dbReference type="FunFam" id="1.10.240.10:FF:000003">
    <property type="entry name" value="Tryptophan--tRNA ligase, cytoplasmic"/>
    <property type="match status" value="1"/>
</dbReference>
<feature type="region of interest" description="Disordered" evidence="13">
    <location>
        <begin position="437"/>
        <end position="457"/>
    </location>
</feature>
<dbReference type="RefSeq" id="XP_018147026.1">
    <property type="nucleotide sequence ID" value="XM_018291142.1"/>
</dbReference>
<keyword evidence="15" id="KW-1185">Reference proteome</keyword>
<evidence type="ECO:0000313" key="14">
    <source>
        <dbReference type="EMBL" id="OAQ70489.1"/>
    </source>
</evidence>
<dbReference type="PROSITE" id="PS00178">
    <property type="entry name" value="AA_TRNA_LIGASE_I"/>
    <property type="match status" value="1"/>
</dbReference>
<dbReference type="InterPro" id="IPR014729">
    <property type="entry name" value="Rossmann-like_a/b/a_fold"/>
</dbReference>
<dbReference type="AlphaFoldDB" id="A0A179FZT4"/>
<evidence type="ECO:0000256" key="13">
    <source>
        <dbReference type="SAM" id="MobiDB-lite"/>
    </source>
</evidence>
<dbReference type="NCBIfam" id="TIGR00233">
    <property type="entry name" value="trpS"/>
    <property type="match status" value="1"/>
</dbReference>
<evidence type="ECO:0000256" key="2">
    <source>
        <dbReference type="ARBA" id="ARBA00005594"/>
    </source>
</evidence>
<dbReference type="Proteomes" id="UP000078397">
    <property type="component" value="Unassembled WGS sequence"/>
</dbReference>